<reference evidence="1 2" key="1">
    <citation type="submission" date="2017-05" db="EMBL/GenBank/DDBJ databases">
        <authorList>
            <person name="Varghese N."/>
            <person name="Submissions S."/>
        </authorList>
    </citation>
    <scope>NUCLEOTIDE SEQUENCE [LARGE SCALE GENOMIC DNA]</scope>
    <source>
        <strain evidence="1 2">DSM 29734</strain>
    </source>
</reference>
<evidence type="ECO:0000313" key="2">
    <source>
        <dbReference type="Proteomes" id="UP001157961"/>
    </source>
</evidence>
<dbReference type="EMBL" id="FXTY01000001">
    <property type="protein sequence ID" value="SMP04230.1"/>
    <property type="molecule type" value="Genomic_DNA"/>
</dbReference>
<accession>A0ABY1N9Q8</accession>
<proteinExistence type="predicted"/>
<keyword evidence="2" id="KW-1185">Reference proteome</keyword>
<gene>
    <name evidence="1" type="ORF">SAMN06265373_101425</name>
</gene>
<organism evidence="1 2">
    <name type="scientific">Shimia sagamensis</name>
    <dbReference type="NCBI Taxonomy" id="1566352"/>
    <lineage>
        <taxon>Bacteria</taxon>
        <taxon>Pseudomonadati</taxon>
        <taxon>Pseudomonadota</taxon>
        <taxon>Alphaproteobacteria</taxon>
        <taxon>Rhodobacterales</taxon>
        <taxon>Roseobacteraceae</taxon>
    </lineage>
</organism>
<name>A0ABY1N9Q8_9RHOB</name>
<protein>
    <submittedName>
        <fullName evidence="1">Uncharacterized protein</fullName>
    </submittedName>
</protein>
<dbReference type="Proteomes" id="UP001157961">
    <property type="component" value="Unassembled WGS sequence"/>
</dbReference>
<sequence>MSYDLLVFDPQVAPVSRPNFMAWYGDLTKWEETRDYNSPEGMTGTLPQFYNVLRREFPPMNGPHAFDFDTLVEEKRGFWQRLFGGAQALEPFNESLVTDYSFAQSGLYLSFAWSVAEQAYDQVVRSALETGVGFFDVSATDGVIAHTPEQLRALVP</sequence>
<evidence type="ECO:0000313" key="1">
    <source>
        <dbReference type="EMBL" id="SMP04230.1"/>
    </source>
</evidence>
<dbReference type="RefSeq" id="WP_283424282.1">
    <property type="nucleotide sequence ID" value="NZ_FXTY01000001.1"/>
</dbReference>
<comment type="caution">
    <text evidence="1">The sequence shown here is derived from an EMBL/GenBank/DDBJ whole genome shotgun (WGS) entry which is preliminary data.</text>
</comment>